<evidence type="ECO:0000313" key="2">
    <source>
        <dbReference type="Proteomes" id="UP001359559"/>
    </source>
</evidence>
<dbReference type="AlphaFoldDB" id="A0AAN9FU11"/>
<proteinExistence type="predicted"/>
<comment type="caution">
    <text evidence="1">The sequence shown here is derived from an EMBL/GenBank/DDBJ whole genome shotgun (WGS) entry which is preliminary data.</text>
</comment>
<reference evidence="1 2" key="1">
    <citation type="submission" date="2024-01" db="EMBL/GenBank/DDBJ databases">
        <title>The genomes of 5 underutilized Papilionoideae crops provide insights into root nodulation and disease resistance.</title>
        <authorList>
            <person name="Yuan L."/>
        </authorList>
    </citation>
    <scope>NUCLEOTIDE SEQUENCE [LARGE SCALE GENOMIC DNA]</scope>
    <source>
        <strain evidence="1">LY-2023</strain>
        <tissue evidence="1">Leaf</tissue>
    </source>
</reference>
<sequence>MISLLLVTDPVWMSAPKVVTSARLFQRGNRYPGVVSTYRQSELVQDNTMTPDKAPVTRQKIMGIATGTRTKMPFSTLRAIICS</sequence>
<evidence type="ECO:0000313" key="1">
    <source>
        <dbReference type="EMBL" id="KAK7278088.1"/>
    </source>
</evidence>
<name>A0AAN9FU11_CLITE</name>
<gene>
    <name evidence="1" type="ORF">RJT34_23113</name>
</gene>
<dbReference type="Proteomes" id="UP001359559">
    <property type="component" value="Unassembled WGS sequence"/>
</dbReference>
<protein>
    <submittedName>
        <fullName evidence="1">Uncharacterized protein</fullName>
    </submittedName>
</protein>
<keyword evidence="2" id="KW-1185">Reference proteome</keyword>
<accession>A0AAN9FU11</accession>
<organism evidence="1 2">
    <name type="scientific">Clitoria ternatea</name>
    <name type="common">Butterfly pea</name>
    <dbReference type="NCBI Taxonomy" id="43366"/>
    <lineage>
        <taxon>Eukaryota</taxon>
        <taxon>Viridiplantae</taxon>
        <taxon>Streptophyta</taxon>
        <taxon>Embryophyta</taxon>
        <taxon>Tracheophyta</taxon>
        <taxon>Spermatophyta</taxon>
        <taxon>Magnoliopsida</taxon>
        <taxon>eudicotyledons</taxon>
        <taxon>Gunneridae</taxon>
        <taxon>Pentapetalae</taxon>
        <taxon>rosids</taxon>
        <taxon>fabids</taxon>
        <taxon>Fabales</taxon>
        <taxon>Fabaceae</taxon>
        <taxon>Papilionoideae</taxon>
        <taxon>50 kb inversion clade</taxon>
        <taxon>NPAAA clade</taxon>
        <taxon>indigoferoid/millettioid clade</taxon>
        <taxon>Phaseoleae</taxon>
        <taxon>Clitoria</taxon>
    </lineage>
</organism>
<dbReference type="EMBL" id="JAYKXN010000006">
    <property type="protein sequence ID" value="KAK7278088.1"/>
    <property type="molecule type" value="Genomic_DNA"/>
</dbReference>